<dbReference type="Pfam" id="PF02563">
    <property type="entry name" value="Poly_export"/>
    <property type="match status" value="1"/>
</dbReference>
<reference evidence="18 19" key="1">
    <citation type="submission" date="2023-09" db="EMBL/GenBank/DDBJ databases">
        <authorList>
            <person name="Rey-Velasco X."/>
        </authorList>
    </citation>
    <scope>NUCLEOTIDE SEQUENCE [LARGE SCALE GENOMIC DNA]</scope>
    <source>
        <strain evidence="18 19">W332</strain>
    </source>
</reference>
<evidence type="ECO:0000256" key="4">
    <source>
        <dbReference type="ARBA" id="ARBA00022452"/>
    </source>
</evidence>
<keyword evidence="14" id="KW-0449">Lipoprotein</keyword>
<keyword evidence="10" id="KW-0626">Porin</keyword>
<dbReference type="Pfam" id="PF22461">
    <property type="entry name" value="SLBB_2"/>
    <property type="match status" value="1"/>
</dbReference>
<dbReference type="EMBL" id="JAVRIA010000004">
    <property type="protein sequence ID" value="MDT0558722.1"/>
    <property type="molecule type" value="Genomic_DNA"/>
</dbReference>
<keyword evidence="12" id="KW-0564">Palmitate</keyword>
<proteinExistence type="inferred from homology"/>
<dbReference type="InterPro" id="IPR054765">
    <property type="entry name" value="SLBB_dom"/>
</dbReference>
<dbReference type="PANTHER" id="PTHR33619">
    <property type="entry name" value="POLYSACCHARIDE EXPORT PROTEIN GFCE-RELATED"/>
    <property type="match status" value="1"/>
</dbReference>
<dbReference type="Gene3D" id="3.10.560.10">
    <property type="entry name" value="Outer membrane lipoprotein wza domain like"/>
    <property type="match status" value="1"/>
</dbReference>
<gene>
    <name evidence="18" type="ORF">RM697_08690</name>
</gene>
<keyword evidence="8" id="KW-0625">Polysaccharide transport</keyword>
<keyword evidence="11 15" id="KW-0472">Membrane</keyword>
<evidence type="ECO:0000256" key="12">
    <source>
        <dbReference type="ARBA" id="ARBA00023139"/>
    </source>
</evidence>
<dbReference type="InterPro" id="IPR049712">
    <property type="entry name" value="Poly_export"/>
</dbReference>
<evidence type="ECO:0000259" key="16">
    <source>
        <dbReference type="Pfam" id="PF02563"/>
    </source>
</evidence>
<evidence type="ECO:0000313" key="18">
    <source>
        <dbReference type="EMBL" id="MDT0558722.1"/>
    </source>
</evidence>
<evidence type="ECO:0000256" key="15">
    <source>
        <dbReference type="SAM" id="Phobius"/>
    </source>
</evidence>
<dbReference type="PANTHER" id="PTHR33619:SF3">
    <property type="entry name" value="POLYSACCHARIDE EXPORT PROTEIN GFCE-RELATED"/>
    <property type="match status" value="1"/>
</dbReference>
<evidence type="ECO:0000313" key="19">
    <source>
        <dbReference type="Proteomes" id="UP001259492"/>
    </source>
</evidence>
<keyword evidence="7" id="KW-0732">Signal</keyword>
<organism evidence="18 19">
    <name type="scientific">Microcosmobacter mediterraneus</name>
    <dbReference type="NCBI Taxonomy" id="3075607"/>
    <lineage>
        <taxon>Bacteria</taxon>
        <taxon>Pseudomonadati</taxon>
        <taxon>Bacteroidota</taxon>
        <taxon>Flavobacteriia</taxon>
        <taxon>Flavobacteriales</taxon>
        <taxon>Flavobacteriaceae</taxon>
        <taxon>Microcosmobacter</taxon>
    </lineage>
</organism>
<evidence type="ECO:0000256" key="7">
    <source>
        <dbReference type="ARBA" id="ARBA00022729"/>
    </source>
</evidence>
<sequence length="266" mass="29557">MSTKNSITIKVLVLMLTLSMFSCGSRKDIVYFQDEPISSEDFPKQNSFEIIYKADDLITINVSGLDPEAVKPFNLPAVTYDAMSSITTDLNTQGQRRMLTYLIDKEGNIEFPVIGTVKLGGLTRTEATVKMKTILSEYIKDPIVNIRLANFTISVLGEVNRPGTFTVQDERISIPEALGLAGDLSIYGKRDNIFLIREVDGQKKYAKIDLTSISVVNSPVYYLTQNDVIYVEPNKARIRQSSYNQNNGLVVSAIGTIATIIAILIR</sequence>
<evidence type="ECO:0000256" key="6">
    <source>
        <dbReference type="ARBA" id="ARBA00022692"/>
    </source>
</evidence>
<feature type="domain" description="SLBB" evidence="17">
    <location>
        <begin position="153"/>
        <end position="231"/>
    </location>
</feature>
<name>A0ABU2YLK8_9FLAO</name>
<evidence type="ECO:0000256" key="9">
    <source>
        <dbReference type="ARBA" id="ARBA00023065"/>
    </source>
</evidence>
<keyword evidence="6 15" id="KW-0812">Transmembrane</keyword>
<comment type="similarity">
    <text evidence="2">Belongs to the BexD/CtrA/VexA family.</text>
</comment>
<keyword evidence="19" id="KW-1185">Reference proteome</keyword>
<evidence type="ECO:0000256" key="13">
    <source>
        <dbReference type="ARBA" id="ARBA00023237"/>
    </source>
</evidence>
<keyword evidence="9" id="KW-0406">Ion transport</keyword>
<comment type="subcellular location">
    <subcellularLocation>
        <location evidence="1">Cell outer membrane</location>
        <topology evidence="1">Multi-pass membrane protein</topology>
    </subcellularLocation>
</comment>
<evidence type="ECO:0000256" key="5">
    <source>
        <dbReference type="ARBA" id="ARBA00022597"/>
    </source>
</evidence>
<keyword evidence="4" id="KW-1134">Transmembrane beta strand</keyword>
<evidence type="ECO:0000256" key="10">
    <source>
        <dbReference type="ARBA" id="ARBA00023114"/>
    </source>
</evidence>
<dbReference type="Proteomes" id="UP001259492">
    <property type="component" value="Unassembled WGS sequence"/>
</dbReference>
<dbReference type="RefSeq" id="WP_311427487.1">
    <property type="nucleotide sequence ID" value="NZ_JAVRIA010000004.1"/>
</dbReference>
<keyword evidence="5" id="KW-0762">Sugar transport</keyword>
<evidence type="ECO:0000256" key="3">
    <source>
        <dbReference type="ARBA" id="ARBA00022448"/>
    </source>
</evidence>
<comment type="caution">
    <text evidence="18">The sequence shown here is derived from an EMBL/GenBank/DDBJ whole genome shotgun (WGS) entry which is preliminary data.</text>
</comment>
<evidence type="ECO:0000256" key="11">
    <source>
        <dbReference type="ARBA" id="ARBA00023136"/>
    </source>
</evidence>
<dbReference type="PROSITE" id="PS51257">
    <property type="entry name" value="PROKAR_LIPOPROTEIN"/>
    <property type="match status" value="1"/>
</dbReference>
<feature type="transmembrane region" description="Helical" evidence="15">
    <location>
        <begin position="248"/>
        <end position="265"/>
    </location>
</feature>
<dbReference type="InterPro" id="IPR003715">
    <property type="entry name" value="Poly_export_N"/>
</dbReference>
<keyword evidence="15" id="KW-1133">Transmembrane helix</keyword>
<accession>A0ABU2YLK8</accession>
<evidence type="ECO:0000256" key="14">
    <source>
        <dbReference type="ARBA" id="ARBA00023288"/>
    </source>
</evidence>
<evidence type="ECO:0000256" key="8">
    <source>
        <dbReference type="ARBA" id="ARBA00023047"/>
    </source>
</evidence>
<evidence type="ECO:0000256" key="2">
    <source>
        <dbReference type="ARBA" id="ARBA00009450"/>
    </source>
</evidence>
<protein>
    <submittedName>
        <fullName evidence="18">Polysaccharide biosynthesis/export family protein</fullName>
    </submittedName>
</protein>
<keyword evidence="13" id="KW-0998">Cell outer membrane</keyword>
<dbReference type="Gene3D" id="3.30.1950.10">
    <property type="entry name" value="wza like domain"/>
    <property type="match status" value="1"/>
</dbReference>
<keyword evidence="3" id="KW-0813">Transport</keyword>
<evidence type="ECO:0000259" key="17">
    <source>
        <dbReference type="Pfam" id="PF22461"/>
    </source>
</evidence>
<feature type="domain" description="Polysaccharide export protein N-terminal" evidence="16">
    <location>
        <begin position="54"/>
        <end position="148"/>
    </location>
</feature>
<evidence type="ECO:0000256" key="1">
    <source>
        <dbReference type="ARBA" id="ARBA00004571"/>
    </source>
</evidence>